<evidence type="ECO:0000313" key="3">
    <source>
        <dbReference type="Proteomes" id="UP000694424"/>
    </source>
</evidence>
<dbReference type="Ensembl" id="ENSAOWT00000007829.1">
    <property type="protein sequence ID" value="ENSAOWP00000006922.1"/>
    <property type="gene ID" value="ENSAOWG00000004766.1"/>
</dbReference>
<dbReference type="InterPro" id="IPR050169">
    <property type="entry name" value="Krueppel_C2H2_ZnF"/>
</dbReference>
<accession>A0A8B9P8P8</accession>
<proteinExistence type="predicted"/>
<dbReference type="SMART" id="SM00349">
    <property type="entry name" value="KRAB"/>
    <property type="match status" value="1"/>
</dbReference>
<keyword evidence="3" id="KW-1185">Reference proteome</keyword>
<dbReference type="Gene3D" id="6.10.140.140">
    <property type="match status" value="1"/>
</dbReference>
<evidence type="ECO:0000313" key="2">
    <source>
        <dbReference type="Ensembl" id="ENSAOWP00000006922.1"/>
    </source>
</evidence>
<dbReference type="Pfam" id="PF01352">
    <property type="entry name" value="KRAB"/>
    <property type="match status" value="1"/>
</dbReference>
<reference evidence="2" key="1">
    <citation type="submission" date="2025-08" db="UniProtKB">
        <authorList>
            <consortium name="Ensembl"/>
        </authorList>
    </citation>
    <scope>IDENTIFICATION</scope>
</reference>
<name>A0A8B9P8P8_APTOW</name>
<protein>
    <recommendedName>
        <fullName evidence="1">KRAB domain-containing protein</fullName>
    </recommendedName>
</protein>
<feature type="domain" description="KRAB" evidence="1">
    <location>
        <begin position="7"/>
        <end position="55"/>
    </location>
</feature>
<dbReference type="AlphaFoldDB" id="A0A8B9P8P8"/>
<evidence type="ECO:0000259" key="1">
    <source>
        <dbReference type="PROSITE" id="PS50805"/>
    </source>
</evidence>
<dbReference type="InterPro" id="IPR036051">
    <property type="entry name" value="KRAB_dom_sf"/>
</dbReference>
<dbReference type="GO" id="GO:0006355">
    <property type="term" value="P:regulation of DNA-templated transcription"/>
    <property type="evidence" value="ECO:0007669"/>
    <property type="project" value="InterPro"/>
</dbReference>
<dbReference type="PROSITE" id="PS50805">
    <property type="entry name" value="KRAB"/>
    <property type="match status" value="1"/>
</dbReference>
<dbReference type="PANTHER" id="PTHR23232">
    <property type="entry name" value="KRAB DOMAIN C2H2 ZINC FINGER"/>
    <property type="match status" value="1"/>
</dbReference>
<dbReference type="PANTHER" id="PTHR23232:SF163">
    <property type="entry name" value="ZINC FINGER PROTEIN 589"/>
    <property type="match status" value="1"/>
</dbReference>
<dbReference type="Proteomes" id="UP000694424">
    <property type="component" value="Unplaced"/>
</dbReference>
<dbReference type="InterPro" id="IPR001909">
    <property type="entry name" value="KRAB"/>
</dbReference>
<dbReference type="SUPFAM" id="SSF109640">
    <property type="entry name" value="KRAB domain (Kruppel-associated box)"/>
    <property type="match status" value="1"/>
</dbReference>
<organism evidence="2 3">
    <name type="scientific">Apteryx owenii</name>
    <name type="common">Little spotted kiwi</name>
    <dbReference type="NCBI Taxonomy" id="8824"/>
    <lineage>
        <taxon>Eukaryota</taxon>
        <taxon>Metazoa</taxon>
        <taxon>Chordata</taxon>
        <taxon>Craniata</taxon>
        <taxon>Vertebrata</taxon>
        <taxon>Euteleostomi</taxon>
        <taxon>Archelosauria</taxon>
        <taxon>Archosauria</taxon>
        <taxon>Dinosauria</taxon>
        <taxon>Saurischia</taxon>
        <taxon>Theropoda</taxon>
        <taxon>Coelurosauria</taxon>
        <taxon>Aves</taxon>
        <taxon>Palaeognathae</taxon>
        <taxon>Apterygiformes</taxon>
        <taxon>Apterygidae</taxon>
        <taxon>Apteryx</taxon>
    </lineage>
</organism>
<reference evidence="2" key="2">
    <citation type="submission" date="2025-09" db="UniProtKB">
        <authorList>
            <consortium name="Ensembl"/>
        </authorList>
    </citation>
    <scope>IDENTIFICATION</scope>
</reference>
<sequence>LTTFSYLTFVEVAVCFGREEWALLALAQRALYQDVMVETYEAVASPGNSPVQLAH</sequence>